<gene>
    <name evidence="1" type="ORF">CI238_00604</name>
</gene>
<dbReference type="AlphaFoldDB" id="A0A166M5E1"/>
<protein>
    <submittedName>
        <fullName evidence="1">Uncharacterized protein</fullName>
    </submittedName>
</protein>
<accession>A0A166M5E1</accession>
<sequence length="309" mass="35042">LLNISPFFPEIQQRLTYVTVCRSYPLAKLGAPPDSTTRNQQDGLNAIVLSRPPQRPRRLPVPLPRARRRLRRPRQQIHSAGLVPRADLPHPLLAPDILAARGLGHGLRPAAAVDHAGRPPPLAAVRSLCALRRGRPRLRLEGLQRAQRLHVRAGHAQRRGDRHVPGLRVAVFLAWEGCRGACWSEEGCRREGRRVGDCGRVQRGCHDVEQDGALLGERVLLRLRQHRPQPADGPAFPLDHSQRRLAPWLGLHDLFPWQRNRRRSGPRLENNQDRVIHGRSWHVRRISHQHRRGIVNHSVGKAPELKHAQ</sequence>
<dbReference type="Proteomes" id="UP000076584">
    <property type="component" value="Unassembled WGS sequence"/>
</dbReference>
<name>A0A166M5E1_COLIC</name>
<dbReference type="EMBL" id="LFIW01002706">
    <property type="protein sequence ID" value="KZL64306.1"/>
    <property type="molecule type" value="Genomic_DNA"/>
</dbReference>
<evidence type="ECO:0000313" key="2">
    <source>
        <dbReference type="Proteomes" id="UP000076584"/>
    </source>
</evidence>
<feature type="non-terminal residue" evidence="1">
    <location>
        <position position="1"/>
    </location>
</feature>
<reference evidence="1 2" key="1">
    <citation type="submission" date="2015-06" db="EMBL/GenBank/DDBJ databases">
        <title>Survival trade-offs in plant roots during colonization by closely related pathogenic and mutualistic fungi.</title>
        <authorList>
            <person name="Hacquard S."/>
            <person name="Kracher B."/>
            <person name="Hiruma K."/>
            <person name="Weinman A."/>
            <person name="Muench P."/>
            <person name="Garrido Oter R."/>
            <person name="Ver Loren van Themaat E."/>
            <person name="Dallerey J.-F."/>
            <person name="Damm U."/>
            <person name="Henrissat B."/>
            <person name="Lespinet O."/>
            <person name="Thon M."/>
            <person name="Kemen E."/>
            <person name="McHardy A.C."/>
            <person name="Schulze-Lefert P."/>
            <person name="O'Connell R.J."/>
        </authorList>
    </citation>
    <scope>NUCLEOTIDE SEQUENCE [LARGE SCALE GENOMIC DNA]</scope>
    <source>
        <strain evidence="1 2">MAFF 238704</strain>
    </source>
</reference>
<evidence type="ECO:0000313" key="1">
    <source>
        <dbReference type="EMBL" id="KZL64306.1"/>
    </source>
</evidence>
<comment type="caution">
    <text evidence="1">The sequence shown here is derived from an EMBL/GenBank/DDBJ whole genome shotgun (WGS) entry which is preliminary data.</text>
</comment>
<keyword evidence="2" id="KW-1185">Reference proteome</keyword>
<proteinExistence type="predicted"/>
<organism evidence="1 2">
    <name type="scientific">Colletotrichum incanum</name>
    <name type="common">Soybean anthracnose fungus</name>
    <dbReference type="NCBI Taxonomy" id="1573173"/>
    <lineage>
        <taxon>Eukaryota</taxon>
        <taxon>Fungi</taxon>
        <taxon>Dikarya</taxon>
        <taxon>Ascomycota</taxon>
        <taxon>Pezizomycotina</taxon>
        <taxon>Sordariomycetes</taxon>
        <taxon>Hypocreomycetidae</taxon>
        <taxon>Glomerellales</taxon>
        <taxon>Glomerellaceae</taxon>
        <taxon>Colletotrichum</taxon>
        <taxon>Colletotrichum spaethianum species complex</taxon>
    </lineage>
</organism>